<keyword evidence="2" id="KW-1185">Reference proteome</keyword>
<evidence type="ECO:0008006" key="3">
    <source>
        <dbReference type="Google" id="ProtNLM"/>
    </source>
</evidence>
<reference evidence="1 2" key="1">
    <citation type="submission" date="2024-01" db="EMBL/GenBank/DDBJ databases">
        <title>Comparative genomics of Cryptococcus and Kwoniella reveals pathogenesis evolution and contrasting modes of karyotype evolution via chromosome fusion or intercentromeric recombination.</title>
        <authorList>
            <person name="Coelho M.A."/>
            <person name="David-Palma M."/>
            <person name="Shea T."/>
            <person name="Bowers K."/>
            <person name="McGinley-Smith S."/>
            <person name="Mohammad A.W."/>
            <person name="Gnirke A."/>
            <person name="Yurkov A.M."/>
            <person name="Nowrousian M."/>
            <person name="Sun S."/>
            <person name="Cuomo C.A."/>
            <person name="Heitman J."/>
        </authorList>
    </citation>
    <scope>NUCLEOTIDE SEQUENCE [LARGE SCALE GENOMIC DNA]</scope>
    <source>
        <strain evidence="1">CBS 11374</strain>
    </source>
</reference>
<protein>
    <recommendedName>
        <fullName evidence="3">HTH psq-type domain-containing protein</fullName>
    </recommendedName>
</protein>
<sequence>MSNKLALATAYKRQHPEESFQTVSNAYNVASSTLYDHVTASRSLNTSHANKALSDPMEMALVNKVNDYADRGTLLSPAHVKSLAEMVLERKLGVMMATPA</sequence>
<proteinExistence type="predicted"/>
<gene>
    <name evidence="1" type="ORF">IL334_002062</name>
</gene>
<dbReference type="Proteomes" id="UP001329825">
    <property type="component" value="Chromosome 2"/>
</dbReference>
<dbReference type="RefSeq" id="XP_062789860.1">
    <property type="nucleotide sequence ID" value="XM_062933809.1"/>
</dbReference>
<evidence type="ECO:0000313" key="2">
    <source>
        <dbReference type="Proteomes" id="UP001329825"/>
    </source>
</evidence>
<accession>A0ABZ1CV96</accession>
<dbReference type="EMBL" id="CP141882">
    <property type="protein sequence ID" value="WRT65120.1"/>
    <property type="molecule type" value="Genomic_DNA"/>
</dbReference>
<dbReference type="GeneID" id="87954193"/>
<name>A0ABZ1CV96_9TREE</name>
<organism evidence="1 2">
    <name type="scientific">Kwoniella shivajii</name>
    <dbReference type="NCBI Taxonomy" id="564305"/>
    <lineage>
        <taxon>Eukaryota</taxon>
        <taxon>Fungi</taxon>
        <taxon>Dikarya</taxon>
        <taxon>Basidiomycota</taxon>
        <taxon>Agaricomycotina</taxon>
        <taxon>Tremellomycetes</taxon>
        <taxon>Tremellales</taxon>
        <taxon>Cryptococcaceae</taxon>
        <taxon>Kwoniella</taxon>
    </lineage>
</organism>
<evidence type="ECO:0000313" key="1">
    <source>
        <dbReference type="EMBL" id="WRT65120.1"/>
    </source>
</evidence>